<feature type="transmembrane region" description="Helical" evidence="2">
    <location>
        <begin position="39"/>
        <end position="59"/>
    </location>
</feature>
<evidence type="ECO:0000313" key="3">
    <source>
        <dbReference type="EMBL" id="CAD7670786.1"/>
    </source>
</evidence>
<comment type="caution">
    <text evidence="3">The sequence shown here is derived from an EMBL/GenBank/DDBJ whole genome shotgun (WGS) entry which is preliminary data.</text>
</comment>
<protein>
    <submittedName>
        <fullName evidence="3">(raccoon dog) hypothetical protein</fullName>
    </submittedName>
</protein>
<feature type="compositionally biased region" description="Basic and acidic residues" evidence="1">
    <location>
        <begin position="205"/>
        <end position="214"/>
    </location>
</feature>
<gene>
    <name evidence="3" type="ORF">NYPRO_LOCUS3581</name>
</gene>
<evidence type="ECO:0000256" key="1">
    <source>
        <dbReference type="SAM" id="MobiDB-lite"/>
    </source>
</evidence>
<keyword evidence="2" id="KW-0812">Transmembrane</keyword>
<keyword evidence="2" id="KW-1133">Transmembrane helix</keyword>
<evidence type="ECO:0000256" key="2">
    <source>
        <dbReference type="SAM" id="Phobius"/>
    </source>
</evidence>
<sequence length="214" mass="22969">MKIYGSTIVSKHLPMTYHIQGIALDPEGKMKYKTTKFSSNHMAFFFLFFFFFLFSYGVLNTTQELTTPPKPHLCCCRSRGITETRRGRLPLHLGHLGHTWATPGPHLGHTWATPGPHLGHTCATCAGRGGPGPGGLGYSPCRERSSRGASGEPGGVIPRPRGARPPPARALGAPGAAAPPAAAGTVGRAAEPSNFIVSPQTEEYQDIRITQKEE</sequence>
<feature type="region of interest" description="Disordered" evidence="1">
    <location>
        <begin position="136"/>
        <end position="214"/>
    </location>
</feature>
<organism evidence="3 4">
    <name type="scientific">Nyctereutes procyonoides</name>
    <name type="common">Raccoon dog</name>
    <name type="synonym">Canis procyonoides</name>
    <dbReference type="NCBI Taxonomy" id="34880"/>
    <lineage>
        <taxon>Eukaryota</taxon>
        <taxon>Metazoa</taxon>
        <taxon>Chordata</taxon>
        <taxon>Craniata</taxon>
        <taxon>Vertebrata</taxon>
        <taxon>Euteleostomi</taxon>
        <taxon>Mammalia</taxon>
        <taxon>Eutheria</taxon>
        <taxon>Laurasiatheria</taxon>
        <taxon>Carnivora</taxon>
        <taxon>Caniformia</taxon>
        <taxon>Canidae</taxon>
        <taxon>Nyctereutes</taxon>
    </lineage>
</organism>
<proteinExistence type="predicted"/>
<name>A0A811Y5G0_NYCPR</name>
<feature type="compositionally biased region" description="Low complexity" evidence="1">
    <location>
        <begin position="169"/>
        <end position="190"/>
    </location>
</feature>
<accession>A0A811Y5G0</accession>
<keyword evidence="4" id="KW-1185">Reference proteome</keyword>
<reference evidence="3" key="1">
    <citation type="submission" date="2020-12" db="EMBL/GenBank/DDBJ databases">
        <authorList>
            <consortium name="Molecular Ecology Group"/>
        </authorList>
    </citation>
    <scope>NUCLEOTIDE SEQUENCE</scope>
    <source>
        <strain evidence="3">TBG_1078</strain>
    </source>
</reference>
<dbReference type="AlphaFoldDB" id="A0A811Y5G0"/>
<evidence type="ECO:0000313" key="4">
    <source>
        <dbReference type="Proteomes" id="UP000645828"/>
    </source>
</evidence>
<keyword evidence="2" id="KW-0472">Membrane</keyword>
<dbReference type="EMBL" id="CAJHUB010000659">
    <property type="protein sequence ID" value="CAD7670786.1"/>
    <property type="molecule type" value="Genomic_DNA"/>
</dbReference>
<dbReference type="Proteomes" id="UP000645828">
    <property type="component" value="Unassembled WGS sequence"/>
</dbReference>